<evidence type="ECO:0000256" key="1">
    <source>
        <dbReference type="SAM" id="SignalP"/>
    </source>
</evidence>
<sequence length="646" mass="74835">MKKIMYLLAGLLLFTGITSCEDRFEEANTNHNKIYTVRLQDVFPGTIYKSIDCMAEMNYNYFMWFSRYSFLTFRGPSDKDNTSGSFNKMYIDVLKNLQIGIDREKDIPEAVNRVQIAQIWKAYLYYFMASSFGPMPMQDALNADLNEYRYDSEESIYTAVLNMLDDAIGKIDLNKDGFDKDPVYAVSGGKSDMSRWLKFANTLRLEVAMNTQSAIPERSLQAIQASMGREDLLMSTVEDNMCPRWGTQKDIDVSWYYTRFLKELDTKPNNIDSYPNVNLYFFIWLRSFNDPRLEAYCQKTFDFEDRFEVRDTLFRKSVIEGHELMMDSMIVTYKVPYCPREEYSPVTTGAWEVGTYDGVNKIPSPFSSANVSRDTYSKVAYDLVKMDAFHPILTAADANFLAAEAQIKYGLGAKSAEDYYKAGIIASFDQWGVSGASDYYEQDGVKWNTNGEGMYDYQGIYKVEVNGEGGDENHLEQIWKQRYLADFFNGHAAWTLERRTRVMNYPPYFYASVNNLPEGSKTTYDYIPERLVYPTEELTKNKVQYYKAIDLLQANSPQSSPIFHWGDNFFTLLQFAKPFDVATGDAKWKTGTVVYSAKFAQKWYGKDWDHFLEGVKKEFPAIKDTTEFGKYIDMKVIKQVEFTPYW</sequence>
<organism evidence="2 3">
    <name type="scientific">Coprobacter fastidiosus NSB1 = JCM 33896</name>
    <dbReference type="NCBI Taxonomy" id="1349822"/>
    <lineage>
        <taxon>Bacteria</taxon>
        <taxon>Pseudomonadati</taxon>
        <taxon>Bacteroidota</taxon>
        <taxon>Bacteroidia</taxon>
        <taxon>Bacteroidales</taxon>
        <taxon>Barnesiellaceae</taxon>
        <taxon>Coprobacter</taxon>
    </lineage>
</organism>
<evidence type="ECO:0000313" key="2">
    <source>
        <dbReference type="EMBL" id="RKT50891.1"/>
    </source>
</evidence>
<dbReference type="EMBL" id="RBXN01000006">
    <property type="protein sequence ID" value="RKT50891.1"/>
    <property type="molecule type" value="Genomic_DNA"/>
</dbReference>
<keyword evidence="1" id="KW-0732">Signal</keyword>
<dbReference type="InterPro" id="IPR011990">
    <property type="entry name" value="TPR-like_helical_dom_sf"/>
</dbReference>
<dbReference type="InterPro" id="IPR041662">
    <property type="entry name" value="SusD-like_2"/>
</dbReference>
<dbReference type="PROSITE" id="PS51257">
    <property type="entry name" value="PROKAR_LIPOPROTEIN"/>
    <property type="match status" value="1"/>
</dbReference>
<dbReference type="RefSeq" id="WP_169721133.1">
    <property type="nucleotide sequence ID" value="NZ_KI440802.1"/>
</dbReference>
<dbReference type="AlphaFoldDB" id="A0A495VNB0"/>
<dbReference type="InterPro" id="IPR024302">
    <property type="entry name" value="SusD-like"/>
</dbReference>
<feature type="chain" id="PRO_5019870447" evidence="1">
    <location>
        <begin position="21"/>
        <end position="646"/>
    </location>
</feature>
<reference evidence="2 3" key="1">
    <citation type="submission" date="2018-10" db="EMBL/GenBank/DDBJ databases">
        <title>Genomic Encyclopedia of Archaeal and Bacterial Type Strains, Phase II (KMG-II): from individual species to whole genera.</title>
        <authorList>
            <person name="Goeker M."/>
        </authorList>
    </citation>
    <scope>NUCLEOTIDE SEQUENCE [LARGE SCALE GENOMIC DNA]</scope>
    <source>
        <strain evidence="2 3">NSB1</strain>
    </source>
</reference>
<keyword evidence="3" id="KW-1185">Reference proteome</keyword>
<gene>
    <name evidence="2" type="ORF">BC742_1847</name>
</gene>
<dbReference type="SUPFAM" id="SSF48452">
    <property type="entry name" value="TPR-like"/>
    <property type="match status" value="1"/>
</dbReference>
<name>A0A495VNB0_9BACT</name>
<dbReference type="Pfam" id="PF12741">
    <property type="entry name" value="SusD-like"/>
    <property type="match status" value="1"/>
</dbReference>
<dbReference type="Gene3D" id="1.25.40.390">
    <property type="match status" value="2"/>
</dbReference>
<dbReference type="GeneID" id="92929654"/>
<dbReference type="Proteomes" id="UP000269493">
    <property type="component" value="Unassembled WGS sequence"/>
</dbReference>
<evidence type="ECO:0000313" key="3">
    <source>
        <dbReference type="Proteomes" id="UP000269493"/>
    </source>
</evidence>
<dbReference type="Pfam" id="PF12771">
    <property type="entry name" value="SusD-like_2"/>
    <property type="match status" value="1"/>
</dbReference>
<comment type="caution">
    <text evidence="2">The sequence shown here is derived from an EMBL/GenBank/DDBJ whole genome shotgun (WGS) entry which is preliminary data.</text>
</comment>
<accession>A0A495VNB0</accession>
<feature type="signal peptide" evidence="1">
    <location>
        <begin position="1"/>
        <end position="20"/>
    </location>
</feature>
<protein>
    <submittedName>
        <fullName evidence="2">SusD-like starch-binding protein associating with outer membrane</fullName>
    </submittedName>
</protein>
<proteinExistence type="predicted"/>